<comment type="catalytic activity">
    <reaction evidence="4">
        <text>a long-chain fatty acid + ATP + CoA = a long-chain fatty acyl-CoA + AMP + diphosphate</text>
        <dbReference type="Rhea" id="RHEA:15421"/>
        <dbReference type="ChEBI" id="CHEBI:30616"/>
        <dbReference type="ChEBI" id="CHEBI:33019"/>
        <dbReference type="ChEBI" id="CHEBI:57287"/>
        <dbReference type="ChEBI" id="CHEBI:57560"/>
        <dbReference type="ChEBI" id="CHEBI:83139"/>
        <dbReference type="ChEBI" id="CHEBI:456215"/>
        <dbReference type="EC" id="6.2.1.3"/>
    </reaction>
</comment>
<dbReference type="STRING" id="53378.BRW65_01615"/>
<evidence type="ECO:0000256" key="4">
    <source>
        <dbReference type="ARBA" id="ARBA00036813"/>
    </source>
</evidence>
<dbReference type="Gene3D" id="3.30.300.30">
    <property type="match status" value="1"/>
</dbReference>
<evidence type="ECO:0000256" key="8">
    <source>
        <dbReference type="ARBA" id="ARBA00083882"/>
    </source>
</evidence>
<dbReference type="Pfam" id="PF13193">
    <property type="entry name" value="AMP-binding_C"/>
    <property type="match status" value="1"/>
</dbReference>
<sequence>MVEAIRAHDPFDYWARLQPDAEFAVMHHRAQTYGQALSMVDRMAGALARDLEPGQRVAILSRNSVEMLLLYYAASKAGVVPVPLNYRLATPELEYILDDCMAAVVLAAPDYTAQIDQLRGRIRALRRAVVVGQAAESNWVSWDGWLADPIDERVATARRHDEVMQIYTSGTTGRPKGAVLTQSGLSNLLHQWRICFPFNPNRRLLVVAPLYHVGGTFHSMHAIGHGGSVYLYADFDAAETVRALDEEQIDTAFLVPAMIQSCLDVEGIERRSFASFRLLSYGASPISEATLRRALDVWHCDFVQAFGMTECPCITYLSPADHRRALAGQPQLLESTGRPGPGSDVKIVGEDGQELPSGQVGEILGRGPQLMRGYWQLPESTAAALAGGWMHTGDAGCMDAEGYLFVKDRIKDMIVSGAENIYPREIEDVLTTHPSVAEAAVIGVPSEKWGESPLAFVVLKPGSEVEVDELIDFCRDKLAGYKRPRAVEVISEIPRNPSGKILKRVLREPYWHGRKRSVS</sequence>
<evidence type="ECO:0000256" key="5">
    <source>
        <dbReference type="ARBA" id="ARBA00069710"/>
    </source>
</evidence>
<evidence type="ECO:0000256" key="3">
    <source>
        <dbReference type="ARBA" id="ARBA00026121"/>
    </source>
</evidence>
<dbReference type="InterPro" id="IPR000873">
    <property type="entry name" value="AMP-dep_synth/lig_dom"/>
</dbReference>
<dbReference type="InterPro" id="IPR045851">
    <property type="entry name" value="AMP-bd_C_sf"/>
</dbReference>
<dbReference type="RefSeq" id="WP_073870477.1">
    <property type="nucleotide sequence ID" value="NZ_MPNT01000001.1"/>
</dbReference>
<dbReference type="NCBIfam" id="NF004837">
    <property type="entry name" value="PRK06187.1"/>
    <property type="match status" value="1"/>
</dbReference>
<evidence type="ECO:0000256" key="7">
    <source>
        <dbReference type="ARBA" id="ARBA00080667"/>
    </source>
</evidence>
<keyword evidence="2" id="KW-0436">Ligase</keyword>
<dbReference type="PANTHER" id="PTHR43767:SF7">
    <property type="entry name" value="MEDIUM_LONG-CHAIN-FATTY-ACID--COA LIGASE FADD8"/>
    <property type="match status" value="1"/>
</dbReference>
<comment type="similarity">
    <text evidence="1">Belongs to the ATP-dependent AMP-binding enzyme family.</text>
</comment>
<dbReference type="EC" id="6.2.1.3" evidence="3"/>
<evidence type="ECO:0000313" key="12">
    <source>
        <dbReference type="Proteomes" id="UP000186438"/>
    </source>
</evidence>
<dbReference type="PANTHER" id="PTHR43767">
    <property type="entry name" value="LONG-CHAIN-FATTY-ACID--COA LIGASE"/>
    <property type="match status" value="1"/>
</dbReference>
<dbReference type="InterPro" id="IPR042099">
    <property type="entry name" value="ANL_N_sf"/>
</dbReference>
<evidence type="ECO:0000256" key="1">
    <source>
        <dbReference type="ARBA" id="ARBA00006432"/>
    </source>
</evidence>
<organism evidence="11 12">
    <name type="scientific">Mycobacterium paraffinicum</name>
    <dbReference type="NCBI Taxonomy" id="53378"/>
    <lineage>
        <taxon>Bacteria</taxon>
        <taxon>Bacillati</taxon>
        <taxon>Actinomycetota</taxon>
        <taxon>Actinomycetes</taxon>
        <taxon>Mycobacteriales</taxon>
        <taxon>Mycobacteriaceae</taxon>
        <taxon>Mycobacterium</taxon>
    </lineage>
</organism>
<evidence type="ECO:0000256" key="2">
    <source>
        <dbReference type="ARBA" id="ARBA00022598"/>
    </source>
</evidence>
<gene>
    <name evidence="11" type="ORF">BRW65_01615</name>
</gene>
<dbReference type="InterPro" id="IPR025110">
    <property type="entry name" value="AMP-bd_C"/>
</dbReference>
<dbReference type="EMBL" id="MPNT01000001">
    <property type="protein sequence ID" value="OJZ76154.1"/>
    <property type="molecule type" value="Genomic_DNA"/>
</dbReference>
<proteinExistence type="inferred from homology"/>
<evidence type="ECO:0000256" key="6">
    <source>
        <dbReference type="ARBA" id="ARBA00076959"/>
    </source>
</evidence>
<name>A0A1Q4I2F0_9MYCO</name>
<dbReference type="Gene3D" id="3.40.50.12780">
    <property type="entry name" value="N-terminal domain of ligase-like"/>
    <property type="match status" value="1"/>
</dbReference>
<keyword evidence="12" id="KW-1185">Reference proteome</keyword>
<dbReference type="InterPro" id="IPR050237">
    <property type="entry name" value="ATP-dep_AMP-bd_enzyme"/>
</dbReference>
<evidence type="ECO:0000259" key="9">
    <source>
        <dbReference type="Pfam" id="PF00501"/>
    </source>
</evidence>
<dbReference type="AlphaFoldDB" id="A0A1Q4I2F0"/>
<protein>
    <recommendedName>
        <fullName evidence="5">Long-chain-fatty-acid--CoA ligase FadD13</fullName>
        <ecNumber evidence="3">6.2.1.3</ecNumber>
    </recommendedName>
    <alternativeName>
        <fullName evidence="6">Fatty acyl-CoA ligase</fullName>
    </alternativeName>
    <alternativeName>
        <fullName evidence="8">Fatty acyl-CoA synthetase</fullName>
    </alternativeName>
    <alternativeName>
        <fullName evidence="7">Very-long-chain fatty-acyl-CoA synthetase</fullName>
    </alternativeName>
</protein>
<evidence type="ECO:0000259" key="10">
    <source>
        <dbReference type="Pfam" id="PF13193"/>
    </source>
</evidence>
<dbReference type="FunFam" id="3.30.300.30:FF:000008">
    <property type="entry name" value="2,3-dihydroxybenzoate-AMP ligase"/>
    <property type="match status" value="1"/>
</dbReference>
<dbReference type="Pfam" id="PF00501">
    <property type="entry name" value="AMP-binding"/>
    <property type="match status" value="1"/>
</dbReference>
<reference evidence="11 12" key="1">
    <citation type="submission" date="2016-11" db="EMBL/GenBank/DDBJ databases">
        <title>Genome sequences of unsequenced Mycobacteria.</title>
        <authorList>
            <person name="Greninger A.L."/>
            <person name="Fang F."/>
            <person name="Jerome K.R."/>
        </authorList>
    </citation>
    <scope>NUCLEOTIDE SEQUENCE [LARGE SCALE GENOMIC DNA]</scope>
    <source>
        <strain evidence="11 12">M11</strain>
    </source>
</reference>
<feature type="domain" description="AMP-dependent synthetase/ligase" evidence="9">
    <location>
        <begin position="11"/>
        <end position="375"/>
    </location>
</feature>
<feature type="domain" description="AMP-binding enzyme C-terminal" evidence="10">
    <location>
        <begin position="425"/>
        <end position="500"/>
    </location>
</feature>
<dbReference type="GO" id="GO:0004467">
    <property type="term" value="F:long-chain fatty acid-CoA ligase activity"/>
    <property type="evidence" value="ECO:0007669"/>
    <property type="project" value="UniProtKB-EC"/>
</dbReference>
<dbReference type="SUPFAM" id="SSF56801">
    <property type="entry name" value="Acetyl-CoA synthetase-like"/>
    <property type="match status" value="1"/>
</dbReference>
<dbReference type="Proteomes" id="UP000186438">
    <property type="component" value="Unassembled WGS sequence"/>
</dbReference>
<comment type="caution">
    <text evidence="11">The sequence shown here is derived from an EMBL/GenBank/DDBJ whole genome shotgun (WGS) entry which is preliminary data.</text>
</comment>
<accession>A0A1Q4I2F0</accession>
<dbReference type="OrthoDB" id="9803968at2"/>
<evidence type="ECO:0000313" key="11">
    <source>
        <dbReference type="EMBL" id="OJZ76154.1"/>
    </source>
</evidence>